<dbReference type="GO" id="GO:0003676">
    <property type="term" value="F:nucleic acid binding"/>
    <property type="evidence" value="ECO:0007669"/>
    <property type="project" value="InterPro"/>
</dbReference>
<reference evidence="2 3" key="1">
    <citation type="journal article" date="2019" name="Genome Biol. Evol.">
        <title>Insights into the evolution of the New World diploid cottons (Gossypium, subgenus Houzingenia) based on genome sequencing.</title>
        <authorList>
            <person name="Grover C.E."/>
            <person name="Arick M.A. 2nd"/>
            <person name="Thrash A."/>
            <person name="Conover J.L."/>
            <person name="Sanders W.S."/>
            <person name="Peterson D.G."/>
            <person name="Frelichowski J.E."/>
            <person name="Scheffler J.A."/>
            <person name="Scheffler B.E."/>
            <person name="Wendel J.F."/>
        </authorList>
    </citation>
    <scope>NUCLEOTIDE SEQUENCE [LARGE SCALE GENOMIC DNA]</scope>
    <source>
        <strain evidence="2">6</strain>
        <tissue evidence="2">Leaf</tissue>
    </source>
</reference>
<dbReference type="InterPro" id="IPR012337">
    <property type="entry name" value="RNaseH-like_sf"/>
</dbReference>
<feature type="domain" description="RNase H type-1" evidence="1">
    <location>
        <begin position="35"/>
        <end position="130"/>
    </location>
</feature>
<keyword evidence="3" id="KW-1185">Reference proteome</keyword>
<evidence type="ECO:0000313" key="2">
    <source>
        <dbReference type="EMBL" id="MBA0829884.1"/>
    </source>
</evidence>
<accession>A0A7J9J7L7</accession>
<dbReference type="PANTHER" id="PTHR47074">
    <property type="entry name" value="BNAC02G40300D PROTEIN"/>
    <property type="match status" value="1"/>
</dbReference>
<protein>
    <recommendedName>
        <fullName evidence="1">RNase H type-1 domain-containing protein</fullName>
    </recommendedName>
</protein>
<dbReference type="InterPro" id="IPR036397">
    <property type="entry name" value="RNaseH_sf"/>
</dbReference>
<name>A0A7J9J7L7_9ROSI</name>
<dbReference type="CDD" id="cd06222">
    <property type="entry name" value="RNase_H_like"/>
    <property type="match status" value="1"/>
</dbReference>
<dbReference type="InterPro" id="IPR002156">
    <property type="entry name" value="RNaseH_domain"/>
</dbReference>
<dbReference type="InterPro" id="IPR044730">
    <property type="entry name" value="RNase_H-like_dom_plant"/>
</dbReference>
<dbReference type="Gene3D" id="3.30.420.10">
    <property type="entry name" value="Ribonuclease H-like superfamily/Ribonuclease H"/>
    <property type="match status" value="1"/>
</dbReference>
<evidence type="ECO:0000313" key="3">
    <source>
        <dbReference type="Proteomes" id="UP000593575"/>
    </source>
</evidence>
<dbReference type="PANTHER" id="PTHR47074:SF61">
    <property type="entry name" value="RNASE H TYPE-1 DOMAIN-CONTAINING PROTEIN"/>
    <property type="match status" value="1"/>
</dbReference>
<organism evidence="2 3">
    <name type="scientific">Gossypium armourianum</name>
    <dbReference type="NCBI Taxonomy" id="34283"/>
    <lineage>
        <taxon>Eukaryota</taxon>
        <taxon>Viridiplantae</taxon>
        <taxon>Streptophyta</taxon>
        <taxon>Embryophyta</taxon>
        <taxon>Tracheophyta</taxon>
        <taxon>Spermatophyta</taxon>
        <taxon>Magnoliopsida</taxon>
        <taxon>eudicotyledons</taxon>
        <taxon>Gunneridae</taxon>
        <taxon>Pentapetalae</taxon>
        <taxon>rosids</taxon>
        <taxon>malvids</taxon>
        <taxon>Malvales</taxon>
        <taxon>Malvaceae</taxon>
        <taxon>Malvoideae</taxon>
        <taxon>Gossypium</taxon>
    </lineage>
</organism>
<dbReference type="GO" id="GO:0004523">
    <property type="term" value="F:RNA-DNA hybrid ribonuclease activity"/>
    <property type="evidence" value="ECO:0007669"/>
    <property type="project" value="InterPro"/>
</dbReference>
<dbReference type="SUPFAM" id="SSF53098">
    <property type="entry name" value="Ribonuclease H-like"/>
    <property type="match status" value="1"/>
</dbReference>
<comment type="caution">
    <text evidence="2">The sequence shown here is derived from an EMBL/GenBank/DDBJ whole genome shotgun (WGS) entry which is preliminary data.</text>
</comment>
<gene>
    <name evidence="2" type="ORF">Goarm_014458</name>
</gene>
<dbReference type="Proteomes" id="UP000593575">
    <property type="component" value="Unassembled WGS sequence"/>
</dbReference>
<evidence type="ECO:0000259" key="1">
    <source>
        <dbReference type="Pfam" id="PF13456"/>
    </source>
</evidence>
<dbReference type="EMBL" id="JABFAE010000006">
    <property type="protein sequence ID" value="MBA0829884.1"/>
    <property type="molecule type" value="Genomic_DNA"/>
</dbReference>
<dbReference type="InterPro" id="IPR052929">
    <property type="entry name" value="RNase_H-like_EbsB-rel"/>
</dbReference>
<dbReference type="AlphaFoldDB" id="A0A7J9J7L7"/>
<sequence length="162" mass="18248">MGSYEWLSWILKMHHTTKHNEICVTLWAIWFAQNRMVHEGTNQRGLSGFAVEAVAVIHGLRFAKELGFLSIIVEEDSRSVTKKINNHEQDFSDTSALTWSSKEIVNEFQACAFHFIGRSGNKTAHAMAQEGLSRGEDGYWVEDAPALVEAVATKDCRLHEPS</sequence>
<proteinExistence type="predicted"/>
<dbReference type="Pfam" id="PF13456">
    <property type="entry name" value="RVT_3"/>
    <property type="match status" value="1"/>
</dbReference>